<name>D6RDD1_MOUSE</name>
<evidence type="ECO:0000313" key="3">
    <source>
        <dbReference type="Proteomes" id="UP000000589"/>
    </source>
</evidence>
<proteinExistence type="predicted"/>
<evidence type="ECO:0000313" key="2">
    <source>
        <dbReference type="MGI" id="MGI:3040695"/>
    </source>
</evidence>
<dbReference type="Antibodypedia" id="26008">
    <property type="antibodies" value="248 antibodies from 36 providers"/>
</dbReference>
<dbReference type="AGR" id="MGI:3040695"/>
<dbReference type="Proteomes" id="UP000000589">
    <property type="component" value="Chromosome 7"/>
</dbReference>
<organism evidence="1 3">
    <name type="scientific">Mus musculus</name>
    <name type="common">Mouse</name>
    <dbReference type="NCBI Taxonomy" id="10090"/>
    <lineage>
        <taxon>Eukaryota</taxon>
        <taxon>Metazoa</taxon>
        <taxon>Chordata</taxon>
        <taxon>Craniata</taxon>
        <taxon>Vertebrata</taxon>
        <taxon>Euteleostomi</taxon>
        <taxon>Mammalia</taxon>
        <taxon>Eutheria</taxon>
        <taxon>Euarchontoglires</taxon>
        <taxon>Glires</taxon>
        <taxon>Rodentia</taxon>
        <taxon>Myomorpha</taxon>
        <taxon>Muroidea</taxon>
        <taxon>Muridae</taxon>
        <taxon>Murinae</taxon>
        <taxon>Mus</taxon>
        <taxon>Mus</taxon>
    </lineage>
</organism>
<protein>
    <submittedName>
        <fullName evidence="1">Partner and localizer of BRCA2</fullName>
    </submittedName>
</protein>
<dbReference type="PANTHER" id="PTHR14662:SF2">
    <property type="entry name" value="PARTNER AND LOCALIZER OF BRCA2"/>
    <property type="match status" value="1"/>
</dbReference>
<dbReference type="PANTHER" id="PTHR14662">
    <property type="entry name" value="PARTNER AND LOCALIZER OF BRCA2"/>
    <property type="match status" value="1"/>
</dbReference>
<dbReference type="SMR" id="D6RDD1"/>
<dbReference type="VEuPathDB" id="HostDB:ENSMUSG00000044702"/>
<dbReference type="InterPro" id="IPR042417">
    <property type="entry name" value="PALB2"/>
</dbReference>
<dbReference type="GO" id="GO:0000724">
    <property type="term" value="P:double-strand break repair via homologous recombination"/>
    <property type="evidence" value="ECO:0007669"/>
    <property type="project" value="InterPro"/>
</dbReference>
<dbReference type="AlphaFoldDB" id="D6RDD1"/>
<dbReference type="MGI" id="MGI:3040695">
    <property type="gene designation" value="Palb2"/>
</dbReference>
<dbReference type="ExpressionAtlas" id="D6RDD1">
    <property type="expression patterns" value="baseline and differential"/>
</dbReference>
<keyword evidence="3" id="KW-1185">Reference proteome</keyword>
<reference evidence="1 3" key="2">
    <citation type="journal article" date="2011" name="PLoS Biol.">
        <title>Modernizing reference genome assemblies.</title>
        <authorList>
            <person name="Church D.M."/>
            <person name="Schneider V.A."/>
            <person name="Graves T."/>
            <person name="Auger K."/>
            <person name="Cunningham F."/>
            <person name="Bouk N."/>
            <person name="Chen H.C."/>
            <person name="Agarwala R."/>
            <person name="McLaren W.M."/>
            <person name="Ritchie G.R."/>
            <person name="Albracht D."/>
            <person name="Kremitzki M."/>
            <person name="Rock S."/>
            <person name="Kotkiewicz H."/>
            <person name="Kremitzki C."/>
            <person name="Wollam A."/>
            <person name="Trani L."/>
            <person name="Fulton L."/>
            <person name="Fulton R."/>
            <person name="Matthews L."/>
            <person name="Whitehead S."/>
            <person name="Chow W."/>
            <person name="Torrance J."/>
            <person name="Dunn M."/>
            <person name="Harden G."/>
            <person name="Threadgold G."/>
            <person name="Wood J."/>
            <person name="Collins J."/>
            <person name="Heath P."/>
            <person name="Griffiths G."/>
            <person name="Pelan S."/>
            <person name="Grafham D."/>
            <person name="Eichler E.E."/>
            <person name="Weinstock G."/>
            <person name="Mardis E.R."/>
            <person name="Wilson R.K."/>
            <person name="Howe K."/>
            <person name="Flicek P."/>
            <person name="Hubbard T."/>
        </authorList>
    </citation>
    <scope>NUCLEOTIDE SEQUENCE [LARGE SCALE GENOMIC DNA]</scope>
    <source>
        <strain evidence="1 3">C57BL/6J</strain>
    </source>
</reference>
<reference evidence="1 3" key="1">
    <citation type="journal article" date="2009" name="PLoS Biol.">
        <title>Lineage-specific biology revealed by a finished genome assembly of the mouse.</title>
        <authorList>
            <consortium name="Mouse Genome Sequencing Consortium"/>
            <person name="Church D.M."/>
            <person name="Goodstadt L."/>
            <person name="Hillier L.W."/>
            <person name="Zody M.C."/>
            <person name="Goldstein S."/>
            <person name="She X."/>
            <person name="Bult C.J."/>
            <person name="Agarwala R."/>
            <person name="Cherry J.L."/>
            <person name="DiCuccio M."/>
            <person name="Hlavina W."/>
            <person name="Kapustin Y."/>
            <person name="Meric P."/>
            <person name="Maglott D."/>
            <person name="Birtle Z."/>
            <person name="Marques A.C."/>
            <person name="Graves T."/>
            <person name="Zhou S."/>
            <person name="Teague B."/>
            <person name="Potamousis K."/>
            <person name="Churas C."/>
            <person name="Place M."/>
            <person name="Herschleb J."/>
            <person name="Runnheim R."/>
            <person name="Forrest D."/>
            <person name="Amos-Landgraf J."/>
            <person name="Schwartz D.C."/>
            <person name="Cheng Z."/>
            <person name="Lindblad-Toh K."/>
            <person name="Eichler E.E."/>
            <person name="Ponting C.P."/>
        </authorList>
    </citation>
    <scope>NUCLEOTIDE SEQUENCE [LARGE SCALE GENOMIC DNA]</scope>
    <source>
        <strain evidence="1 3">C57BL/6J</strain>
    </source>
</reference>
<dbReference type="GeneTree" id="ENSGT00390000014423"/>
<dbReference type="Ensembl" id="ENSMUST00000142952.8">
    <property type="protein sequence ID" value="ENSMUSP00000123041.2"/>
    <property type="gene ID" value="ENSMUSG00000044702.14"/>
</dbReference>
<accession>D6RDD1</accession>
<dbReference type="Bgee" id="ENSMUSG00000044702">
    <property type="expression patterns" value="Expressed in animal zygote and 151 other cell types or tissues"/>
</dbReference>
<gene>
    <name evidence="1 2" type="primary">Palb2</name>
</gene>
<sequence length="38" mass="4484">MEELSGKPLSYAEKEKLKEKLAFLKKEYSRTLARLQNL</sequence>
<reference evidence="1" key="3">
    <citation type="submission" date="2025-08" db="UniProtKB">
        <authorList>
            <consortium name="Ensembl"/>
        </authorList>
    </citation>
    <scope>IDENTIFICATION</scope>
    <source>
        <strain evidence="1">C57BL/6J</strain>
    </source>
</reference>
<dbReference type="GO" id="GO:0003677">
    <property type="term" value="F:DNA binding"/>
    <property type="evidence" value="ECO:0007669"/>
    <property type="project" value="InterPro"/>
</dbReference>
<dbReference type="HOGENOM" id="CLU_3335413_0_0_1"/>
<reference evidence="1" key="4">
    <citation type="submission" date="2025-09" db="UniProtKB">
        <authorList>
            <consortium name="Ensembl"/>
        </authorList>
    </citation>
    <scope>IDENTIFICATION</scope>
    <source>
        <strain evidence="1">C57BL/6J</strain>
    </source>
</reference>
<evidence type="ECO:0000313" key="1">
    <source>
        <dbReference type="Ensembl" id="ENSMUSP00000123041.2"/>
    </source>
</evidence>